<dbReference type="GO" id="GO:0008270">
    <property type="term" value="F:zinc ion binding"/>
    <property type="evidence" value="ECO:0007669"/>
    <property type="project" value="UniProtKB-KW"/>
</dbReference>
<feature type="domain" description="C3H1-type" evidence="8">
    <location>
        <begin position="152"/>
        <end position="180"/>
    </location>
</feature>
<feature type="compositionally biased region" description="Polar residues" evidence="7">
    <location>
        <begin position="60"/>
        <end position="78"/>
    </location>
</feature>
<dbReference type="InterPro" id="IPR000571">
    <property type="entry name" value="Znf_CCCH"/>
</dbReference>
<evidence type="ECO:0000256" key="7">
    <source>
        <dbReference type="SAM" id="MobiDB-lite"/>
    </source>
</evidence>
<comment type="subcellular location">
    <subcellularLocation>
        <location evidence="6">Nucleus</location>
    </subcellularLocation>
    <subcellularLocation>
        <location evidence="6">Cytoplasm</location>
    </subcellularLocation>
</comment>
<dbReference type="InterPro" id="IPR036855">
    <property type="entry name" value="Znf_CCCH_sf"/>
</dbReference>
<dbReference type="RefSeq" id="XP_018539899.1">
    <property type="nucleotide sequence ID" value="XM_018684383.2"/>
</dbReference>
<keyword evidence="6" id="KW-0539">Nucleus</keyword>
<name>A0A4W6D2H0_LATCA</name>
<dbReference type="OrthoDB" id="410307at2759"/>
<keyword evidence="1 5" id="KW-0479">Metal-binding</keyword>
<dbReference type="STRING" id="8187.ENSLCAP00010018963"/>
<evidence type="ECO:0000259" key="8">
    <source>
        <dbReference type="PROSITE" id="PS50103"/>
    </source>
</evidence>
<dbReference type="GO" id="GO:1900153">
    <property type="term" value="P:positive regulation of nuclear-transcribed mRNA catabolic process, deadenylation-dependent decay"/>
    <property type="evidence" value="ECO:0007669"/>
    <property type="project" value="UniProtKB-UniRule"/>
</dbReference>
<dbReference type="Proteomes" id="UP000694890">
    <property type="component" value="Linkage group LG21"/>
</dbReference>
<evidence type="ECO:0000256" key="1">
    <source>
        <dbReference type="ARBA" id="ARBA00022723"/>
    </source>
</evidence>
<reference evidence="9" key="3">
    <citation type="submission" date="2025-05" db="UniProtKB">
        <authorList>
            <consortium name="Ensembl"/>
        </authorList>
    </citation>
    <scope>IDENTIFICATION</scope>
</reference>
<dbReference type="GO" id="GO:0005634">
    <property type="term" value="C:nucleus"/>
    <property type="evidence" value="ECO:0007669"/>
    <property type="project" value="UniProtKB-SubCell"/>
</dbReference>
<dbReference type="FunFam" id="4.10.1000.10:FF:000001">
    <property type="entry name" value="zinc finger CCCH domain-containing protein 15-like"/>
    <property type="match status" value="1"/>
</dbReference>
<dbReference type="KEGG" id="lcf:108888398"/>
<feature type="compositionally biased region" description="Polar residues" evidence="7">
    <location>
        <begin position="228"/>
        <end position="246"/>
    </location>
</feature>
<comment type="subunit">
    <text evidence="6">Associates with the cytoplasmic CCR4-NOT deadenylase complex to trigger ARE-containing mRNA deadenylation and decay processes.</text>
</comment>
<comment type="function">
    <text evidence="6">Zinc-finger RNA-binding protein that destabilizes several cytoplasmic AU-rich element (ARE)-containing mRNA transcripts by promoting their poly(A) tail removal or deadenylation, and hence provide a mechanism for attenuating protein synthesis. Acts as a 3'-untranslated region (UTR) ARE mRNA-binding adapter protein to communicate signaling events to the mRNA decay machinery. Functions by recruiting the CCR4-NOT deadenylase complex and probably other components of the cytoplasmic RNA decay machinery to the bound ARE-containing mRNAs, and hence promotes ARE-mediated mRNA deadenylation and decay processes. Binds to 3'-UTR ARE of numerous mRNAs.</text>
</comment>
<dbReference type="GO" id="GO:0035925">
    <property type="term" value="F:mRNA 3'-UTR AU-rich region binding"/>
    <property type="evidence" value="ECO:0007669"/>
    <property type="project" value="UniProtKB-UniRule"/>
</dbReference>
<protein>
    <recommendedName>
        <fullName evidence="6">mRNA decay activator protein ZFP36</fullName>
    </recommendedName>
    <alternativeName>
        <fullName evidence="6">Zinc finger protein 36</fullName>
    </alternativeName>
</protein>
<dbReference type="PANTHER" id="PTHR12547">
    <property type="entry name" value="CCCH ZINC FINGER/TIS11-RELATED"/>
    <property type="match status" value="1"/>
</dbReference>
<dbReference type="PANTHER" id="PTHR12547:SF157">
    <property type="entry name" value="MRNA DECAY ACTIVATOR PROTEIN ZFP36"/>
    <property type="match status" value="1"/>
</dbReference>
<proteinExistence type="predicted"/>
<feature type="region of interest" description="Disordered" evidence="7">
    <location>
        <begin position="260"/>
        <end position="287"/>
    </location>
</feature>
<dbReference type="GO" id="GO:1990904">
    <property type="term" value="C:ribonucleoprotein complex"/>
    <property type="evidence" value="ECO:0007669"/>
    <property type="project" value="UniProtKB-KW"/>
</dbReference>
<feature type="compositionally biased region" description="Low complexity" evidence="7">
    <location>
        <begin position="40"/>
        <end position="58"/>
    </location>
</feature>
<dbReference type="SUPFAM" id="SSF90229">
    <property type="entry name" value="CCCH zinc finger"/>
    <property type="match status" value="2"/>
</dbReference>
<dbReference type="GO" id="GO:0061158">
    <property type="term" value="P:3'-UTR-mediated mRNA destabilization"/>
    <property type="evidence" value="ECO:0007669"/>
    <property type="project" value="UniProtKB-UniRule"/>
</dbReference>
<evidence type="ECO:0000256" key="3">
    <source>
        <dbReference type="ARBA" id="ARBA00022771"/>
    </source>
</evidence>
<feature type="region of interest" description="Disordered" evidence="7">
    <location>
        <begin position="224"/>
        <end position="246"/>
    </location>
</feature>
<feature type="zinc finger region" description="C3H1-type" evidence="5">
    <location>
        <begin position="152"/>
        <end position="180"/>
    </location>
</feature>
<evidence type="ECO:0000256" key="6">
    <source>
        <dbReference type="RuleBase" id="RU369014"/>
    </source>
</evidence>
<keyword evidence="6" id="KW-0687">Ribonucleoprotein</keyword>
<keyword evidence="3 5" id="KW-0863">Zinc-finger</keyword>
<evidence type="ECO:0000313" key="11">
    <source>
        <dbReference type="RefSeq" id="XP_018539899.1"/>
    </source>
</evidence>
<dbReference type="GeneID" id="108888398"/>
<sequence>MSEMLDDIFTKNFLNLALDDGLLPPQPQLKVPGQSRLNRSASFFSSPSPPESSGSHSLSTEHVNSDDNGSPFWSTNIWGQAPISKPKQPHFRPDRSMSLTESSSSLLSSFGQLKNMEAFPSGPATTTVAPPPGFPPSSTFPAQVPPVLSSNRYKTELCRGFQETGSCKYGTKCQFAHGESELRGLYRHPKYKTEPCRTFYNFGYCPYGSRCHFIHEEKISGGPLPSAKFSNQRQPTPAAPSGQNPCRQLRQSVSFAGFLGSSRSSSPPFPSPFNDPNLGFSRAPSVSPPPADLLSPVFTDSLQREAAAFQFGNHQTRASTGDIHNIPLILEPKASRCVCGHGNNFNSNNSRVFASMEEDGHHQDSNMLFPGAGGHGAFNKAPTLQRFSSEDSLEDSYSSSSGGSSGTESPTFDGSANKRLTVFERLSLSD</sequence>
<dbReference type="Pfam" id="PF00642">
    <property type="entry name" value="zf-CCCH"/>
    <property type="match status" value="2"/>
</dbReference>
<evidence type="ECO:0000256" key="5">
    <source>
        <dbReference type="PROSITE-ProRule" id="PRU00723"/>
    </source>
</evidence>
<organism evidence="9 10">
    <name type="scientific">Lates calcarifer</name>
    <name type="common">Barramundi</name>
    <name type="synonym">Holocentrus calcarifer</name>
    <dbReference type="NCBI Taxonomy" id="8187"/>
    <lineage>
        <taxon>Eukaryota</taxon>
        <taxon>Metazoa</taxon>
        <taxon>Chordata</taxon>
        <taxon>Craniata</taxon>
        <taxon>Vertebrata</taxon>
        <taxon>Euteleostomi</taxon>
        <taxon>Actinopterygii</taxon>
        <taxon>Neopterygii</taxon>
        <taxon>Teleostei</taxon>
        <taxon>Neoteleostei</taxon>
        <taxon>Acanthomorphata</taxon>
        <taxon>Carangaria</taxon>
        <taxon>Carangaria incertae sedis</taxon>
        <taxon>Centropomidae</taxon>
        <taxon>Lates</taxon>
    </lineage>
</organism>
<dbReference type="Gene3D" id="4.10.1000.10">
    <property type="entry name" value="Zinc finger, CCCH-type"/>
    <property type="match status" value="2"/>
</dbReference>
<evidence type="ECO:0000256" key="4">
    <source>
        <dbReference type="ARBA" id="ARBA00022833"/>
    </source>
</evidence>
<feature type="region of interest" description="Disordered" evidence="7">
    <location>
        <begin position="26"/>
        <end position="98"/>
    </location>
</feature>
<accession>A0A4W6D2H0</accession>
<reference evidence="10" key="1">
    <citation type="submission" date="2015-09" db="EMBL/GenBank/DDBJ databases">
        <authorList>
            <person name="Sai Rama Sridatta P."/>
        </authorList>
    </citation>
    <scope>NUCLEOTIDE SEQUENCE [LARGE SCALE GENOMIC DNA]</scope>
</reference>
<dbReference type="GO" id="GO:0005737">
    <property type="term" value="C:cytoplasm"/>
    <property type="evidence" value="ECO:0007669"/>
    <property type="project" value="UniProtKB-SubCell"/>
</dbReference>
<dbReference type="FunFam" id="4.10.1000.10:FF:000002">
    <property type="entry name" value="Zinc finger protein 36, C3H1 type-like 1"/>
    <property type="match status" value="1"/>
</dbReference>
<evidence type="ECO:0000313" key="9">
    <source>
        <dbReference type="Ensembl" id="ENSLCAP00010018963.1"/>
    </source>
</evidence>
<keyword evidence="4 5" id="KW-0862">Zinc</keyword>
<dbReference type="AlphaFoldDB" id="A0A4W6D2H0"/>
<dbReference type="Proteomes" id="UP000314980">
    <property type="component" value="Unassembled WGS sequence"/>
</dbReference>
<dbReference type="Ensembl" id="ENSLCAT00010019370.1">
    <property type="protein sequence ID" value="ENSLCAP00010018963.1"/>
    <property type="gene ID" value="ENSLCAG00010008968.1"/>
</dbReference>
<reference evidence="11" key="2">
    <citation type="submission" date="2025-04" db="UniProtKB">
        <authorList>
            <consortium name="RefSeq"/>
        </authorList>
    </citation>
    <scope>IDENTIFICATION</scope>
    <source>
        <tissue evidence="11">Brain</tissue>
    </source>
</reference>
<evidence type="ECO:0000256" key="2">
    <source>
        <dbReference type="ARBA" id="ARBA00022737"/>
    </source>
</evidence>
<keyword evidence="6" id="KW-0963">Cytoplasm</keyword>
<keyword evidence="2 6" id="KW-0677">Repeat</keyword>
<dbReference type="SMART" id="SM00356">
    <property type="entry name" value="ZnF_C3H1"/>
    <property type="match status" value="2"/>
</dbReference>
<dbReference type="InParanoid" id="A0A4W6D2H0"/>
<dbReference type="GeneTree" id="ENSGT00940000155076"/>
<feature type="compositionally biased region" description="Low complexity" evidence="7">
    <location>
        <begin position="395"/>
        <end position="409"/>
    </location>
</feature>
<keyword evidence="10" id="KW-1185">Reference proteome</keyword>
<gene>
    <name evidence="9 11" type="primary">zgc:162730</name>
</gene>
<feature type="region of interest" description="Disordered" evidence="7">
    <location>
        <begin position="379"/>
        <end position="416"/>
    </location>
</feature>
<feature type="domain" description="C3H1-type" evidence="8">
    <location>
        <begin position="190"/>
        <end position="218"/>
    </location>
</feature>
<feature type="zinc finger region" description="C3H1-type" evidence="5">
    <location>
        <begin position="190"/>
        <end position="218"/>
    </location>
</feature>
<dbReference type="PROSITE" id="PS50103">
    <property type="entry name" value="ZF_C3H1"/>
    <property type="match status" value="2"/>
</dbReference>
<evidence type="ECO:0000313" key="10">
    <source>
        <dbReference type="Proteomes" id="UP000314980"/>
    </source>
</evidence>
<dbReference type="InterPro" id="IPR045877">
    <property type="entry name" value="ZFP36-like"/>
</dbReference>